<dbReference type="GO" id="GO:0008967">
    <property type="term" value="F:phosphoglycolate phosphatase activity"/>
    <property type="evidence" value="ECO:0007669"/>
    <property type="project" value="TreeGrafter"/>
</dbReference>
<dbReference type="InterPro" id="IPR006549">
    <property type="entry name" value="HAD-SF_hydro_IIIA"/>
</dbReference>
<dbReference type="InterPro" id="IPR036412">
    <property type="entry name" value="HAD-like_sf"/>
</dbReference>
<dbReference type="RefSeq" id="WP_048703009.1">
    <property type="nucleotide sequence ID" value="NZ_CP014646.1"/>
</dbReference>
<dbReference type="Gene3D" id="1.10.150.240">
    <property type="entry name" value="Putative phosphatase, domain 2"/>
    <property type="match status" value="1"/>
</dbReference>
<dbReference type="NCBIfam" id="TIGR01662">
    <property type="entry name" value="HAD-SF-IIIA"/>
    <property type="match status" value="1"/>
</dbReference>
<dbReference type="InterPro" id="IPR023214">
    <property type="entry name" value="HAD_sf"/>
</dbReference>
<evidence type="ECO:0000313" key="2">
    <source>
        <dbReference type="Proteomes" id="UP000036902"/>
    </source>
</evidence>
<dbReference type="Gene3D" id="3.40.50.1000">
    <property type="entry name" value="HAD superfamily/HAD-like"/>
    <property type="match status" value="1"/>
</dbReference>
<gene>
    <name evidence="1" type="ORF">AC731_006835</name>
</gene>
<dbReference type="STRING" id="1134435.AC731_006835"/>
<name>A0A127K3Z4_9RHOO</name>
<keyword evidence="2" id="KW-1185">Reference proteome</keyword>
<dbReference type="SUPFAM" id="SSF56784">
    <property type="entry name" value="HAD-like"/>
    <property type="match status" value="1"/>
</dbReference>
<dbReference type="NCBIfam" id="TIGR01549">
    <property type="entry name" value="HAD-SF-IA-v1"/>
    <property type="match status" value="1"/>
</dbReference>
<dbReference type="SFLD" id="SFLDS00003">
    <property type="entry name" value="Haloacid_Dehalogenase"/>
    <property type="match status" value="1"/>
</dbReference>
<dbReference type="Pfam" id="PF13419">
    <property type="entry name" value="HAD_2"/>
    <property type="match status" value="1"/>
</dbReference>
<dbReference type="AlphaFoldDB" id="A0A127K3Z4"/>
<dbReference type="InterPro" id="IPR006439">
    <property type="entry name" value="HAD-SF_hydro_IA"/>
</dbReference>
<dbReference type="PANTHER" id="PTHR43434">
    <property type="entry name" value="PHOSPHOGLYCOLATE PHOSPHATASE"/>
    <property type="match status" value="1"/>
</dbReference>
<proteinExistence type="predicted"/>
<dbReference type="GO" id="GO:0005829">
    <property type="term" value="C:cytosol"/>
    <property type="evidence" value="ECO:0007669"/>
    <property type="project" value="TreeGrafter"/>
</dbReference>
<accession>A0A127K3Z4</accession>
<organism evidence="1 2">
    <name type="scientific">Thauera humireducens</name>
    <dbReference type="NCBI Taxonomy" id="1134435"/>
    <lineage>
        <taxon>Bacteria</taxon>
        <taxon>Pseudomonadati</taxon>
        <taxon>Pseudomonadota</taxon>
        <taxon>Betaproteobacteria</taxon>
        <taxon>Rhodocyclales</taxon>
        <taxon>Zoogloeaceae</taxon>
        <taxon>Thauera</taxon>
    </lineage>
</organism>
<sequence>MAERFDLIVFDWDGTLMDSATAIVHAIQASCRDLGLPEPSDERARYVIGLGLGDALRHAVPELRESDYPRMIERYRHHYLSRDHELTLFDGVEALLAELAARGRMLGVATGKSRAGLDRVLGNTGLGVHFHATRCADECFSKPHPAMLDELMDELGVMPEHTLMVGDTTHDLQMAKNAGVAALGVSFGAHPRAALEAESPLACVPTPGDMVRWLLGRA</sequence>
<reference evidence="2" key="1">
    <citation type="submission" date="2016-03" db="EMBL/GenBank/DDBJ databases">
        <authorList>
            <person name="Ma C."/>
            <person name="Zhou S."/>
            <person name="Yang G."/>
        </authorList>
    </citation>
    <scope>NUCLEOTIDE SEQUENCE [LARGE SCALE GENOMIC DNA]</scope>
    <source>
        <strain evidence="2">SgZ-1</strain>
    </source>
</reference>
<dbReference type="KEGG" id="thu:AC731_006835"/>
<dbReference type="SFLD" id="SFLDG01129">
    <property type="entry name" value="C1.5:_HAD__Beta-PGM__Phosphata"/>
    <property type="match status" value="1"/>
</dbReference>
<dbReference type="InterPro" id="IPR050155">
    <property type="entry name" value="HAD-like_hydrolase_sf"/>
</dbReference>
<dbReference type="InterPro" id="IPR023198">
    <property type="entry name" value="PGP-like_dom2"/>
</dbReference>
<dbReference type="Proteomes" id="UP000036902">
    <property type="component" value="Chromosome"/>
</dbReference>
<dbReference type="GO" id="GO:0006281">
    <property type="term" value="P:DNA repair"/>
    <property type="evidence" value="ECO:0007669"/>
    <property type="project" value="TreeGrafter"/>
</dbReference>
<dbReference type="PANTHER" id="PTHR43434:SF24">
    <property type="entry name" value="HYDROLASE-RELATED"/>
    <property type="match status" value="1"/>
</dbReference>
<dbReference type="SFLD" id="SFLDG01135">
    <property type="entry name" value="C1.5.6:_HAD__Beta-PGM__Phospha"/>
    <property type="match status" value="1"/>
</dbReference>
<dbReference type="EMBL" id="CP014646">
    <property type="protein sequence ID" value="AMO36682.1"/>
    <property type="molecule type" value="Genomic_DNA"/>
</dbReference>
<protein>
    <submittedName>
        <fullName evidence="1">HAD family hydrolase</fullName>
    </submittedName>
</protein>
<dbReference type="InterPro" id="IPR041492">
    <property type="entry name" value="HAD_2"/>
</dbReference>
<keyword evidence="1" id="KW-0378">Hydrolase</keyword>
<evidence type="ECO:0000313" key="1">
    <source>
        <dbReference type="EMBL" id="AMO36682.1"/>
    </source>
</evidence>